<dbReference type="EMBL" id="JAPEVA010000033">
    <property type="protein sequence ID" value="KAJ4405611.1"/>
    <property type="molecule type" value="Genomic_DNA"/>
</dbReference>
<organism evidence="2 3">
    <name type="scientific">Didymella pomorum</name>
    <dbReference type="NCBI Taxonomy" id="749634"/>
    <lineage>
        <taxon>Eukaryota</taxon>
        <taxon>Fungi</taxon>
        <taxon>Dikarya</taxon>
        <taxon>Ascomycota</taxon>
        <taxon>Pezizomycotina</taxon>
        <taxon>Dothideomycetes</taxon>
        <taxon>Pleosporomycetidae</taxon>
        <taxon>Pleosporales</taxon>
        <taxon>Pleosporineae</taxon>
        <taxon>Didymellaceae</taxon>
        <taxon>Didymella</taxon>
    </lineage>
</organism>
<protein>
    <submittedName>
        <fullName evidence="2">Uncharacterized protein</fullName>
    </submittedName>
</protein>
<evidence type="ECO:0000313" key="3">
    <source>
        <dbReference type="Proteomes" id="UP001140510"/>
    </source>
</evidence>
<comment type="caution">
    <text evidence="2">The sequence shown here is derived from an EMBL/GenBank/DDBJ whole genome shotgun (WGS) entry which is preliminary data.</text>
</comment>
<accession>A0A9W8ZCR7</accession>
<feature type="region of interest" description="Disordered" evidence="1">
    <location>
        <begin position="58"/>
        <end position="86"/>
    </location>
</feature>
<proteinExistence type="predicted"/>
<name>A0A9W8ZCR7_9PLEO</name>
<dbReference type="Proteomes" id="UP001140510">
    <property type="component" value="Unassembled WGS sequence"/>
</dbReference>
<keyword evidence="3" id="KW-1185">Reference proteome</keyword>
<reference evidence="2" key="1">
    <citation type="submission" date="2022-10" db="EMBL/GenBank/DDBJ databases">
        <title>Tapping the CABI collections for fungal endophytes: first genome assemblies for Collariella, Neodidymelliopsis, Ascochyta clinopodiicola, Didymella pomorum, Didymosphaeria variabile, Neocosmospora piperis and Neocucurbitaria cava.</title>
        <authorList>
            <person name="Hill R."/>
        </authorList>
    </citation>
    <scope>NUCLEOTIDE SEQUENCE</scope>
    <source>
        <strain evidence="2">IMI 355091</strain>
    </source>
</reference>
<evidence type="ECO:0000313" key="2">
    <source>
        <dbReference type="EMBL" id="KAJ4405611.1"/>
    </source>
</evidence>
<evidence type="ECO:0000256" key="1">
    <source>
        <dbReference type="SAM" id="MobiDB-lite"/>
    </source>
</evidence>
<dbReference type="AlphaFoldDB" id="A0A9W8ZCR7"/>
<gene>
    <name evidence="2" type="ORF">N0V91_005129</name>
</gene>
<sequence length="121" mass="14142">MYFPISNVKKGRIEAMVYFEKDHIWRRRVKEALLEKLERGEELEKRVKELEAKVEELEVKDQPPACTSGKSMMARWGSDDGDGDADELEKQTEFLKLIEDSRKAYHAEDERVQHTALNVSM</sequence>